<evidence type="ECO:0000256" key="1">
    <source>
        <dbReference type="SAM" id="MobiDB-lite"/>
    </source>
</evidence>
<reference evidence="2 3" key="1">
    <citation type="submission" date="2017-12" db="EMBL/GenBank/DDBJ databases">
        <title>Comparative genomics of Botrytis spp.</title>
        <authorList>
            <person name="Valero-Jimenez C.A."/>
            <person name="Tapia P."/>
            <person name="Veloso J."/>
            <person name="Silva-Moreno E."/>
            <person name="Staats M."/>
            <person name="Valdes J.H."/>
            <person name="Van Kan J.A.L."/>
        </authorList>
    </citation>
    <scope>NUCLEOTIDE SEQUENCE [LARGE SCALE GENOMIC DNA]</scope>
    <source>
        <strain evidence="2 3">MUCL2120</strain>
    </source>
</reference>
<feature type="region of interest" description="Disordered" evidence="1">
    <location>
        <begin position="58"/>
        <end position="78"/>
    </location>
</feature>
<dbReference type="EMBL" id="PQXJ01000157">
    <property type="protein sequence ID" value="TGO59732.1"/>
    <property type="molecule type" value="Genomic_DNA"/>
</dbReference>
<keyword evidence="3" id="KW-1185">Reference proteome</keyword>
<proteinExistence type="predicted"/>
<name>A0A4Z1IJJ8_9HELO</name>
<sequence length="78" mass="8645">MTQNRYPHGVIESASKRSGHPPNSSPISIYCVHCDTQHNPSQFGSPMRGLEFIPPSLTIRSHRPRESYGTGQIKPAES</sequence>
<feature type="region of interest" description="Disordered" evidence="1">
    <location>
        <begin position="1"/>
        <end position="26"/>
    </location>
</feature>
<accession>A0A4Z1IJJ8</accession>
<dbReference type="AlphaFoldDB" id="A0A4Z1IJJ8"/>
<dbReference type="OrthoDB" id="3437257at2759"/>
<dbReference type="Proteomes" id="UP000297452">
    <property type="component" value="Unassembled WGS sequence"/>
</dbReference>
<comment type="caution">
    <text evidence="2">The sequence shown here is derived from an EMBL/GenBank/DDBJ whole genome shotgun (WGS) entry which is preliminary data.</text>
</comment>
<evidence type="ECO:0000313" key="2">
    <source>
        <dbReference type="EMBL" id="TGO59732.1"/>
    </source>
</evidence>
<gene>
    <name evidence="2" type="ORF">BOTNAR_0157g00250</name>
</gene>
<protein>
    <submittedName>
        <fullName evidence="2">Uncharacterized protein</fullName>
    </submittedName>
</protein>
<evidence type="ECO:0000313" key="3">
    <source>
        <dbReference type="Proteomes" id="UP000297452"/>
    </source>
</evidence>
<organism evidence="2 3">
    <name type="scientific">Botryotinia narcissicola</name>
    <dbReference type="NCBI Taxonomy" id="278944"/>
    <lineage>
        <taxon>Eukaryota</taxon>
        <taxon>Fungi</taxon>
        <taxon>Dikarya</taxon>
        <taxon>Ascomycota</taxon>
        <taxon>Pezizomycotina</taxon>
        <taxon>Leotiomycetes</taxon>
        <taxon>Helotiales</taxon>
        <taxon>Sclerotiniaceae</taxon>
        <taxon>Botryotinia</taxon>
    </lineage>
</organism>